<dbReference type="PROSITE" id="PS50082">
    <property type="entry name" value="WD_REPEATS_2"/>
    <property type="match status" value="1"/>
</dbReference>
<name>A0ABU6JZM4_9RHOO</name>
<gene>
    <name evidence="3" type="ORF">VVD49_03675</name>
</gene>
<dbReference type="InterPro" id="IPR001680">
    <property type="entry name" value="WD40_rpt"/>
</dbReference>
<sequence>MHNRSTLTNLPFLLLFALAWASAAQCAPDTNVASRVVDLDETILVRGLDFSPDGTLLAAASSFETINIWNWREKRVVRKLEKTAGASSGLTTRPMRFSPDGTYFATCHDGGKGEVVIRVWRTDTWAIVTDIGDPILGGCSAIDFTPDGQYLVRTTMRNPNRPACTLCIYSTRDWTLKRGLSTIPFYPSALAISPDGALIAMGGTSFQPSGSQTEEIRIVNTEDTGSVRVIPETMALHFGQLSWSPDSKRLAAAGRRAWDGGANGGHGQFTGAPDNFAIFEVATGRKLSGEQWGKQVSRYSLAFSPDGRYLLEGGTDGSGVKIWDNQHMRLLQGIDVSAGSVSAARGGPYFAVGSEGKITVWKFE</sequence>
<comment type="caution">
    <text evidence="3">The sequence shown here is derived from an EMBL/GenBank/DDBJ whole genome shotgun (WGS) entry which is preliminary data.</text>
</comment>
<dbReference type="PANTHER" id="PTHR19879">
    <property type="entry name" value="TRANSCRIPTION INITIATION FACTOR TFIID"/>
    <property type="match status" value="1"/>
</dbReference>
<reference evidence="3 4" key="1">
    <citation type="submission" date="2024-01" db="EMBL/GenBank/DDBJ databases">
        <title>Uliginosibacterium soil sp. nov.</title>
        <authorList>
            <person name="Lv Y."/>
        </authorList>
    </citation>
    <scope>NUCLEOTIDE SEQUENCE [LARGE SCALE GENOMIC DNA]</scope>
    <source>
        <strain evidence="3 4">H3</strain>
    </source>
</reference>
<evidence type="ECO:0008006" key="5">
    <source>
        <dbReference type="Google" id="ProtNLM"/>
    </source>
</evidence>
<dbReference type="PANTHER" id="PTHR19879:SF9">
    <property type="entry name" value="TRANSCRIPTION INITIATION FACTOR TFIID SUBUNIT 5"/>
    <property type="match status" value="1"/>
</dbReference>
<feature type="signal peptide" evidence="2">
    <location>
        <begin position="1"/>
        <end position="26"/>
    </location>
</feature>
<organism evidence="3 4">
    <name type="scientific">Uliginosibacterium silvisoli</name>
    <dbReference type="NCBI Taxonomy" id="3114758"/>
    <lineage>
        <taxon>Bacteria</taxon>
        <taxon>Pseudomonadati</taxon>
        <taxon>Pseudomonadota</taxon>
        <taxon>Betaproteobacteria</taxon>
        <taxon>Rhodocyclales</taxon>
        <taxon>Zoogloeaceae</taxon>
        <taxon>Uliginosibacterium</taxon>
    </lineage>
</organism>
<dbReference type="Proteomes" id="UP001331561">
    <property type="component" value="Unassembled WGS sequence"/>
</dbReference>
<evidence type="ECO:0000256" key="1">
    <source>
        <dbReference type="PROSITE-ProRule" id="PRU00221"/>
    </source>
</evidence>
<evidence type="ECO:0000256" key="2">
    <source>
        <dbReference type="SAM" id="SignalP"/>
    </source>
</evidence>
<dbReference type="SUPFAM" id="SSF50978">
    <property type="entry name" value="WD40 repeat-like"/>
    <property type="match status" value="1"/>
</dbReference>
<protein>
    <recommendedName>
        <fullName evidence="5">WD40 repeat domain-containing protein</fullName>
    </recommendedName>
</protein>
<keyword evidence="1" id="KW-0853">WD repeat</keyword>
<keyword evidence="4" id="KW-1185">Reference proteome</keyword>
<dbReference type="EMBL" id="JAYXHS010000001">
    <property type="protein sequence ID" value="MEC5384805.1"/>
    <property type="molecule type" value="Genomic_DNA"/>
</dbReference>
<feature type="chain" id="PRO_5045372823" description="WD40 repeat domain-containing protein" evidence="2">
    <location>
        <begin position="27"/>
        <end position="364"/>
    </location>
</feature>
<dbReference type="RefSeq" id="WP_327597772.1">
    <property type="nucleotide sequence ID" value="NZ_JAYXHS010000001.1"/>
</dbReference>
<accession>A0ABU6JZM4</accession>
<dbReference type="SMART" id="SM00320">
    <property type="entry name" value="WD40"/>
    <property type="match status" value="4"/>
</dbReference>
<keyword evidence="2" id="KW-0732">Signal</keyword>
<evidence type="ECO:0000313" key="3">
    <source>
        <dbReference type="EMBL" id="MEC5384805.1"/>
    </source>
</evidence>
<feature type="repeat" description="WD" evidence="1">
    <location>
        <begin position="45"/>
        <end position="79"/>
    </location>
</feature>
<dbReference type="Pfam" id="PF00400">
    <property type="entry name" value="WD40"/>
    <property type="match status" value="2"/>
</dbReference>
<proteinExistence type="predicted"/>
<dbReference type="Gene3D" id="2.130.10.10">
    <property type="entry name" value="YVTN repeat-like/Quinoprotein amine dehydrogenase"/>
    <property type="match status" value="3"/>
</dbReference>
<dbReference type="InterPro" id="IPR036322">
    <property type="entry name" value="WD40_repeat_dom_sf"/>
</dbReference>
<evidence type="ECO:0000313" key="4">
    <source>
        <dbReference type="Proteomes" id="UP001331561"/>
    </source>
</evidence>
<dbReference type="InterPro" id="IPR015943">
    <property type="entry name" value="WD40/YVTN_repeat-like_dom_sf"/>
</dbReference>